<organism evidence="6">
    <name type="scientific">Solanum chilense</name>
    <name type="common">Tomato</name>
    <name type="synonym">Lycopersicon chilense</name>
    <dbReference type="NCBI Taxonomy" id="4083"/>
    <lineage>
        <taxon>Eukaryota</taxon>
        <taxon>Viridiplantae</taxon>
        <taxon>Streptophyta</taxon>
        <taxon>Embryophyta</taxon>
        <taxon>Tracheophyta</taxon>
        <taxon>Spermatophyta</taxon>
        <taxon>Magnoliopsida</taxon>
        <taxon>eudicotyledons</taxon>
        <taxon>Gunneridae</taxon>
        <taxon>Pentapetalae</taxon>
        <taxon>asterids</taxon>
        <taxon>lamiids</taxon>
        <taxon>Solanales</taxon>
        <taxon>Solanaceae</taxon>
        <taxon>Solanoideae</taxon>
        <taxon>Solaneae</taxon>
        <taxon>Solanum</taxon>
        <taxon>Solanum subgen. Lycopersicon</taxon>
    </lineage>
</organism>
<feature type="domain" description="FLZ-type" evidence="5">
    <location>
        <begin position="148"/>
        <end position="191"/>
    </location>
</feature>
<dbReference type="PROSITE" id="PS51795">
    <property type="entry name" value="ZF_FLZ"/>
    <property type="match status" value="1"/>
</dbReference>
<dbReference type="EMBL" id="RXGB01003977">
    <property type="protein sequence ID" value="TMW90847.1"/>
    <property type="molecule type" value="Genomic_DNA"/>
</dbReference>
<feature type="zinc finger region" description="FLZ-type" evidence="4">
    <location>
        <begin position="148"/>
        <end position="191"/>
    </location>
</feature>
<keyword evidence="3" id="KW-0863">Zinc-finger</keyword>
<evidence type="ECO:0000256" key="2">
    <source>
        <dbReference type="ARBA" id="ARBA00022723"/>
    </source>
</evidence>
<dbReference type="InterPro" id="IPR007650">
    <property type="entry name" value="Zf-FLZ_dom"/>
</dbReference>
<accession>A0A6N2B7K1</accession>
<comment type="caution">
    <text evidence="6">The sequence shown here is derived from an EMBL/GenBank/DDBJ whole genome shotgun (WGS) entry which is preliminary data.</text>
</comment>
<name>A0A6N2B7K1_SOLCI</name>
<evidence type="ECO:0000259" key="5">
    <source>
        <dbReference type="PROSITE" id="PS51795"/>
    </source>
</evidence>
<gene>
    <name evidence="6" type="ORF">EJD97_015141</name>
</gene>
<dbReference type="Pfam" id="PF04570">
    <property type="entry name" value="zf-FLZ"/>
    <property type="match status" value="1"/>
</dbReference>
<keyword evidence="2" id="KW-0479">Metal-binding</keyword>
<comment type="similarity">
    <text evidence="1">Belongs to the FLZ family.</text>
</comment>
<reference evidence="6" key="1">
    <citation type="submission" date="2019-05" db="EMBL/GenBank/DDBJ databases">
        <title>The de novo reference genome and transcriptome assemblies of the wild tomato species Solanum chilense.</title>
        <authorList>
            <person name="Stam R."/>
            <person name="Nosenko T."/>
            <person name="Hoerger A.C."/>
            <person name="Stephan W."/>
            <person name="Seidel M.A."/>
            <person name="Kuhn J.M.M."/>
            <person name="Haberer G."/>
            <person name="Tellier A."/>
        </authorList>
    </citation>
    <scope>NUCLEOTIDE SEQUENCE</scope>
    <source>
        <tissue evidence="6">Mature leaves</tissue>
    </source>
</reference>
<sequence>MAEVRGRKKILSIDLSLFAPTDIINSPKSTKSPNKFEEPNGVVGLGIVAALSNNQKCNKPPILVISPRPTSTTPIPILGNNNSYNKIKKKPTIEEMEMCEEYTRVISHVGTNLVKKMEYYDDQFLGNGYHETGIAAASAPPDAFRAADFLNICSLCHKHLEGLDIFIYRGEKAFCSSECRLKQISIDEHKEKCGSLAMKSPEFSASPRSGTMQFSGGVAVA</sequence>
<keyword evidence="3" id="KW-0862">Zinc</keyword>
<proteinExistence type="inferred from homology"/>
<evidence type="ECO:0000256" key="3">
    <source>
        <dbReference type="ARBA" id="ARBA00022771"/>
    </source>
</evidence>
<evidence type="ECO:0000256" key="1">
    <source>
        <dbReference type="ARBA" id="ARBA00009374"/>
    </source>
</evidence>
<evidence type="ECO:0000313" key="6">
    <source>
        <dbReference type="EMBL" id="TMW90847.1"/>
    </source>
</evidence>
<evidence type="ECO:0000256" key="4">
    <source>
        <dbReference type="PROSITE-ProRule" id="PRU01131"/>
    </source>
</evidence>
<dbReference type="GO" id="GO:0008270">
    <property type="term" value="F:zinc ion binding"/>
    <property type="evidence" value="ECO:0007669"/>
    <property type="project" value="UniProtKB-KW"/>
</dbReference>
<dbReference type="PANTHER" id="PTHR47208">
    <property type="entry name" value="OS02G0174800 PROTEIN"/>
    <property type="match status" value="1"/>
</dbReference>
<dbReference type="PANTHER" id="PTHR47208:SF15">
    <property type="entry name" value="FLZ-TYPE DOMAIN-CONTAINING PROTEIN"/>
    <property type="match status" value="1"/>
</dbReference>
<dbReference type="AlphaFoldDB" id="A0A6N2B7K1"/>
<protein>
    <recommendedName>
        <fullName evidence="5">FLZ-type domain-containing protein</fullName>
    </recommendedName>
</protein>
<dbReference type="InterPro" id="IPR044604">
    <property type="entry name" value="FLZ12/13/14"/>
</dbReference>